<dbReference type="PANTHER" id="PTHR30363">
    <property type="entry name" value="HTH-TYPE TRANSCRIPTIONAL REGULATOR SRLR-RELATED"/>
    <property type="match status" value="1"/>
</dbReference>
<evidence type="ECO:0000313" key="2">
    <source>
        <dbReference type="EMBL" id="MEV0707034.1"/>
    </source>
</evidence>
<dbReference type="InterPro" id="IPR050313">
    <property type="entry name" value="Carb_Metab_HTH_regulators"/>
</dbReference>
<gene>
    <name evidence="2" type="ORF">AB0I48_05660</name>
</gene>
<dbReference type="Pfam" id="PF12840">
    <property type="entry name" value="HTH_20"/>
    <property type="match status" value="1"/>
</dbReference>
<sequence>MDVRFSAGRALLLVRAPLLDFGNEFRHTDVVKSVGLRKSDGMAGRPAGAASSAASVPAGAEGPTRAAIVQLLLEEGPITATAIGTRLGLAPAGVRRHLDALIDSGQARAARSAPWQQKGRGRPAKQYQLTATGRGKLGHAYDDLAGAAIRQLGEIGGEQAITEFARRRARTIVAGIDAVGEHTPEKTEAKAEEIAEACTEAGFAATTRKVGAGVQICQHHCPVAHVAEEFPQLCEAELEVFRELLGTHVQRLATIANGDCACTTHVPLMVMPTPKTSPSTVAQPAAVRTNDSGRSAE</sequence>
<protein>
    <submittedName>
        <fullName evidence="2">Metalloregulator ArsR/SmtB family transcription factor</fullName>
    </submittedName>
</protein>
<accession>A0ABV3FNN5</accession>
<organism evidence="2 3">
    <name type="scientific">Nocardia aurea</name>
    <dbReference type="NCBI Taxonomy" id="2144174"/>
    <lineage>
        <taxon>Bacteria</taxon>
        <taxon>Bacillati</taxon>
        <taxon>Actinomycetota</taxon>
        <taxon>Actinomycetes</taxon>
        <taxon>Mycobacteriales</taxon>
        <taxon>Nocardiaceae</taxon>
        <taxon>Nocardia</taxon>
    </lineage>
</organism>
<evidence type="ECO:0000256" key="1">
    <source>
        <dbReference type="SAM" id="MobiDB-lite"/>
    </source>
</evidence>
<dbReference type="InterPro" id="IPR036390">
    <property type="entry name" value="WH_DNA-bd_sf"/>
</dbReference>
<dbReference type="Gene3D" id="1.10.10.10">
    <property type="entry name" value="Winged helix-like DNA-binding domain superfamily/Winged helix DNA-binding domain"/>
    <property type="match status" value="1"/>
</dbReference>
<evidence type="ECO:0000313" key="3">
    <source>
        <dbReference type="Proteomes" id="UP001551695"/>
    </source>
</evidence>
<dbReference type="EMBL" id="JBFAKC010000002">
    <property type="protein sequence ID" value="MEV0707034.1"/>
    <property type="molecule type" value="Genomic_DNA"/>
</dbReference>
<feature type="region of interest" description="Disordered" evidence="1">
    <location>
        <begin position="273"/>
        <end position="297"/>
    </location>
</feature>
<dbReference type="PANTHER" id="PTHR30363:SF28">
    <property type="entry name" value="TRANSCRIPTIONAL REGULATORY PROTEIN-RELATED"/>
    <property type="match status" value="1"/>
</dbReference>
<dbReference type="RefSeq" id="WP_357780882.1">
    <property type="nucleotide sequence ID" value="NZ_JBFAKC010000002.1"/>
</dbReference>
<name>A0ABV3FNN5_9NOCA</name>
<comment type="caution">
    <text evidence="2">The sequence shown here is derived from an EMBL/GenBank/DDBJ whole genome shotgun (WGS) entry which is preliminary data.</text>
</comment>
<dbReference type="SUPFAM" id="SSF46785">
    <property type="entry name" value="Winged helix' DNA-binding domain"/>
    <property type="match status" value="1"/>
</dbReference>
<dbReference type="InterPro" id="IPR011991">
    <property type="entry name" value="ArsR-like_HTH"/>
</dbReference>
<reference evidence="2 3" key="1">
    <citation type="submission" date="2024-06" db="EMBL/GenBank/DDBJ databases">
        <title>The Natural Products Discovery Center: Release of the First 8490 Sequenced Strains for Exploring Actinobacteria Biosynthetic Diversity.</title>
        <authorList>
            <person name="Kalkreuter E."/>
            <person name="Kautsar S.A."/>
            <person name="Yang D."/>
            <person name="Bader C.D."/>
            <person name="Teijaro C.N."/>
            <person name="Fluegel L."/>
            <person name="Davis C.M."/>
            <person name="Simpson J.R."/>
            <person name="Lauterbach L."/>
            <person name="Steele A.D."/>
            <person name="Gui C."/>
            <person name="Meng S."/>
            <person name="Li G."/>
            <person name="Viehrig K."/>
            <person name="Ye F."/>
            <person name="Su P."/>
            <person name="Kiefer A.F."/>
            <person name="Nichols A."/>
            <person name="Cepeda A.J."/>
            <person name="Yan W."/>
            <person name="Fan B."/>
            <person name="Jiang Y."/>
            <person name="Adhikari A."/>
            <person name="Zheng C.-J."/>
            <person name="Schuster L."/>
            <person name="Cowan T.M."/>
            <person name="Smanski M.J."/>
            <person name="Chevrette M.G."/>
            <person name="De Carvalho L.P.S."/>
            <person name="Shen B."/>
        </authorList>
    </citation>
    <scope>NUCLEOTIDE SEQUENCE [LARGE SCALE GENOMIC DNA]</scope>
    <source>
        <strain evidence="2 3">NPDC050403</strain>
    </source>
</reference>
<proteinExistence type="predicted"/>
<keyword evidence="3" id="KW-1185">Reference proteome</keyword>
<dbReference type="InterPro" id="IPR036388">
    <property type="entry name" value="WH-like_DNA-bd_sf"/>
</dbReference>
<dbReference type="Proteomes" id="UP001551695">
    <property type="component" value="Unassembled WGS sequence"/>
</dbReference>
<dbReference type="CDD" id="cd00090">
    <property type="entry name" value="HTH_ARSR"/>
    <property type="match status" value="1"/>
</dbReference>